<dbReference type="InterPro" id="IPR045863">
    <property type="entry name" value="CorA_TM1_TM2"/>
</dbReference>
<dbReference type="SUPFAM" id="SSF144083">
    <property type="entry name" value="Magnesium transport protein CorA, transmembrane region"/>
    <property type="match status" value="1"/>
</dbReference>
<dbReference type="RefSeq" id="WP_163803820.1">
    <property type="nucleotide sequence ID" value="NZ_AP022620.1"/>
</dbReference>
<keyword evidence="4" id="KW-1003">Cell membrane</keyword>
<keyword evidence="5 8" id="KW-0812">Transmembrane</keyword>
<dbReference type="SUPFAM" id="SSF143865">
    <property type="entry name" value="CorA soluble domain-like"/>
    <property type="match status" value="1"/>
</dbReference>
<feature type="transmembrane region" description="Helical" evidence="8">
    <location>
        <begin position="284"/>
        <end position="302"/>
    </location>
</feature>
<dbReference type="GO" id="GO:0000287">
    <property type="term" value="F:magnesium ion binding"/>
    <property type="evidence" value="ECO:0007669"/>
    <property type="project" value="TreeGrafter"/>
</dbReference>
<name>A0A6N4W6K4_9MYCO</name>
<evidence type="ECO:0000256" key="8">
    <source>
        <dbReference type="SAM" id="Phobius"/>
    </source>
</evidence>
<evidence type="ECO:0000313" key="10">
    <source>
        <dbReference type="Proteomes" id="UP000467249"/>
    </source>
</evidence>
<keyword evidence="10" id="KW-1185">Reference proteome</keyword>
<keyword evidence="7 8" id="KW-0472">Membrane</keyword>
<dbReference type="PANTHER" id="PTHR46494">
    <property type="entry name" value="CORA FAMILY METAL ION TRANSPORTER (EUROFUNG)"/>
    <property type="match status" value="1"/>
</dbReference>
<evidence type="ECO:0000256" key="6">
    <source>
        <dbReference type="ARBA" id="ARBA00022989"/>
    </source>
</evidence>
<reference evidence="9 10" key="1">
    <citation type="journal article" date="2019" name="Emerg. Microbes Infect.">
        <title>Comprehensive subspecies identification of 175 nontuberculous mycobacteria species based on 7547 genomic profiles.</title>
        <authorList>
            <person name="Matsumoto Y."/>
            <person name="Kinjo T."/>
            <person name="Motooka D."/>
            <person name="Nabeya D."/>
            <person name="Jung N."/>
            <person name="Uechi K."/>
            <person name="Horii T."/>
            <person name="Iida T."/>
            <person name="Fujita J."/>
            <person name="Nakamura S."/>
        </authorList>
    </citation>
    <scope>NUCLEOTIDE SEQUENCE [LARGE SCALE GENOMIC DNA]</scope>
    <source>
        <strain evidence="9 10">JCM 30275</strain>
    </source>
</reference>
<dbReference type="KEGG" id="many:MANY_16820"/>
<comment type="similarity">
    <text evidence="2">Belongs to the CorA metal ion transporter (MIT) (TC 1.A.35) family.</text>
</comment>
<dbReference type="InterPro" id="IPR002523">
    <property type="entry name" value="MgTranspt_CorA/ZnTranspt_ZntB"/>
</dbReference>
<dbReference type="InterPro" id="IPR045861">
    <property type="entry name" value="CorA_cytoplasmic_dom"/>
</dbReference>
<gene>
    <name evidence="9" type="ORF">MANY_16820</name>
</gene>
<dbReference type="GO" id="GO:0050897">
    <property type="term" value="F:cobalt ion binding"/>
    <property type="evidence" value="ECO:0007669"/>
    <property type="project" value="TreeGrafter"/>
</dbReference>
<proteinExistence type="inferred from homology"/>
<evidence type="ECO:0000256" key="2">
    <source>
        <dbReference type="ARBA" id="ARBA00009765"/>
    </source>
</evidence>
<comment type="subcellular location">
    <subcellularLocation>
        <location evidence="1">Cell membrane</location>
        <topology evidence="1">Multi-pass membrane protein</topology>
    </subcellularLocation>
</comment>
<evidence type="ECO:0000256" key="3">
    <source>
        <dbReference type="ARBA" id="ARBA00022448"/>
    </source>
</evidence>
<dbReference type="GO" id="GO:0015087">
    <property type="term" value="F:cobalt ion transmembrane transporter activity"/>
    <property type="evidence" value="ECO:0007669"/>
    <property type="project" value="TreeGrafter"/>
</dbReference>
<dbReference type="CDD" id="cd12822">
    <property type="entry name" value="TmCorA-like"/>
    <property type="match status" value="1"/>
</dbReference>
<dbReference type="Proteomes" id="UP000467249">
    <property type="component" value="Chromosome"/>
</dbReference>
<dbReference type="GO" id="GO:0015095">
    <property type="term" value="F:magnesium ion transmembrane transporter activity"/>
    <property type="evidence" value="ECO:0007669"/>
    <property type="project" value="TreeGrafter"/>
</dbReference>
<evidence type="ECO:0000313" key="9">
    <source>
        <dbReference type="EMBL" id="BBZ76345.1"/>
    </source>
</evidence>
<sequence length="340" mass="38341">MSTPPNTARTRLWVAGELKAEDFPLADVSVHLGEDDGLVWVDLCNPDHDMLCRLADELGLDQHAVEDVVERSERTKATRYATHTFLTVYATALGPQLANDLESRLLTARVSIFVLHGGIVTVRHEIDPAQPVFDIDEAVRRWDDNADLLRLGSPALLHGLLDVIVDGQFETIQDLDDAIEALEDGLFDERAQTRKIQRDTYRLRKELVELRRIVLPMREVINTIMRRRAERGDTVELDSWYADLYDHVIRAAEWTESLRDMITTVFETNLSLQDARLNTIMKKLTGWAAIIAVPTAVTGWYGQNVPYPGFNNPAGVIASAAIILIASTLLYVAFKRRGWI</sequence>
<evidence type="ECO:0000256" key="5">
    <source>
        <dbReference type="ARBA" id="ARBA00022692"/>
    </source>
</evidence>
<dbReference type="Gene3D" id="1.20.58.340">
    <property type="entry name" value="Magnesium transport protein CorA, transmembrane region"/>
    <property type="match status" value="2"/>
</dbReference>
<evidence type="ECO:0000256" key="7">
    <source>
        <dbReference type="ARBA" id="ARBA00023136"/>
    </source>
</evidence>
<evidence type="ECO:0000256" key="4">
    <source>
        <dbReference type="ARBA" id="ARBA00022475"/>
    </source>
</evidence>
<evidence type="ECO:0000256" key="1">
    <source>
        <dbReference type="ARBA" id="ARBA00004651"/>
    </source>
</evidence>
<dbReference type="GO" id="GO:0005886">
    <property type="term" value="C:plasma membrane"/>
    <property type="evidence" value="ECO:0007669"/>
    <property type="project" value="UniProtKB-SubCell"/>
</dbReference>
<organism evidence="9 10">
    <name type="scientific">Mycolicibacterium anyangense</name>
    <dbReference type="NCBI Taxonomy" id="1431246"/>
    <lineage>
        <taxon>Bacteria</taxon>
        <taxon>Bacillati</taxon>
        <taxon>Actinomycetota</taxon>
        <taxon>Actinomycetes</taxon>
        <taxon>Mycobacteriales</taxon>
        <taxon>Mycobacteriaceae</taxon>
        <taxon>Mycolicibacterium</taxon>
    </lineage>
</organism>
<dbReference type="Pfam" id="PF01544">
    <property type="entry name" value="CorA"/>
    <property type="match status" value="1"/>
</dbReference>
<keyword evidence="3" id="KW-0813">Transport</keyword>
<dbReference type="AlphaFoldDB" id="A0A6N4W6K4"/>
<dbReference type="PANTHER" id="PTHR46494:SF1">
    <property type="entry name" value="CORA FAMILY METAL ION TRANSPORTER (EUROFUNG)"/>
    <property type="match status" value="1"/>
</dbReference>
<dbReference type="Gene3D" id="3.30.460.20">
    <property type="entry name" value="CorA soluble domain-like"/>
    <property type="match status" value="1"/>
</dbReference>
<feature type="transmembrane region" description="Helical" evidence="8">
    <location>
        <begin position="314"/>
        <end position="334"/>
    </location>
</feature>
<protein>
    <submittedName>
        <fullName evidence="9">Magnesium transporter</fullName>
    </submittedName>
</protein>
<dbReference type="EMBL" id="AP022620">
    <property type="protein sequence ID" value="BBZ76345.1"/>
    <property type="molecule type" value="Genomic_DNA"/>
</dbReference>
<accession>A0A6N4W6K4</accession>
<keyword evidence="6 8" id="KW-1133">Transmembrane helix</keyword>